<dbReference type="AlphaFoldDB" id="A0A8H4UJF1"/>
<gene>
    <name evidence="2" type="ORF">FZEAL_5985</name>
</gene>
<reference evidence="2" key="1">
    <citation type="journal article" date="2020" name="BMC Genomics">
        <title>Correction to: Identification and distribution of gene clusters required for synthesis of sphingolipid metabolism inhibitors in diverse species of the filamentous fungus Fusarium.</title>
        <authorList>
            <person name="Kim H.S."/>
            <person name="Lohmar J.M."/>
            <person name="Busman M."/>
            <person name="Brown D.W."/>
            <person name="Naumann T.A."/>
            <person name="Divon H.H."/>
            <person name="Lysoe E."/>
            <person name="Uhlig S."/>
            <person name="Proctor R.H."/>
        </authorList>
    </citation>
    <scope>NUCLEOTIDE SEQUENCE</scope>
    <source>
        <strain evidence="2">NRRL 22465</strain>
    </source>
</reference>
<dbReference type="EMBL" id="JABEYC010000433">
    <property type="protein sequence ID" value="KAF4977507.1"/>
    <property type="molecule type" value="Genomic_DNA"/>
</dbReference>
<keyword evidence="3" id="KW-1185">Reference proteome</keyword>
<evidence type="ECO:0000313" key="2">
    <source>
        <dbReference type="EMBL" id="KAF4977507.1"/>
    </source>
</evidence>
<evidence type="ECO:0000313" key="3">
    <source>
        <dbReference type="Proteomes" id="UP000635477"/>
    </source>
</evidence>
<feature type="compositionally biased region" description="Low complexity" evidence="1">
    <location>
        <begin position="119"/>
        <end position="132"/>
    </location>
</feature>
<feature type="compositionally biased region" description="Basic residues" evidence="1">
    <location>
        <begin position="103"/>
        <end position="118"/>
    </location>
</feature>
<proteinExistence type="predicted"/>
<dbReference type="Proteomes" id="UP000635477">
    <property type="component" value="Unassembled WGS sequence"/>
</dbReference>
<name>A0A8H4UJF1_9HYPO</name>
<protein>
    <submittedName>
        <fullName evidence="2">Uncharacterized protein</fullName>
    </submittedName>
</protein>
<evidence type="ECO:0000256" key="1">
    <source>
        <dbReference type="SAM" id="MobiDB-lite"/>
    </source>
</evidence>
<feature type="compositionally biased region" description="Polar residues" evidence="1">
    <location>
        <begin position="160"/>
        <end position="175"/>
    </location>
</feature>
<sequence length="451" mass="50190">MVVPAGNFLESLGHLFDEAESKGRDGKIEFTHLRGTLIEFVAACSRMTAAKARASCNLKFIDGSEPKTFLALPPGKIRLDEDTRADLQTSSTGSEFIEVLRHLIKKQVSPRRSPRRSKSTTPSRNSPKSPKSQVQRRAEAAAENSKMKQLVRIKIRRSQEQLGTDEGQQQSSTTHTETKGKAASESLPEVTQQPTPRALSEPPGITASAAESMSDLSDLMDLDLEPDSIGDEGVDDSTLCGSSDSQGDAQMEDVRVTEGTPESSMAQSKLDTIVQRRPGLHDIASEVNTLDASNAEEIKQRLLHLIGRMDAPHAPEETKAALKRLNSGFSKIEPEKAFIPPQTWKTYERKLIKAAKDGWFEKPWSERHYKIGRICYLKEEEAVMESRDWNRLRAAARMWTILAEMTAPPQEPVRQEPVNEWLVAKLGDISFFERLFACKERIAAIRGPGEK</sequence>
<reference evidence="2" key="2">
    <citation type="submission" date="2020-05" db="EMBL/GenBank/DDBJ databases">
        <authorList>
            <person name="Kim H.-S."/>
            <person name="Proctor R.H."/>
            <person name="Brown D.W."/>
        </authorList>
    </citation>
    <scope>NUCLEOTIDE SEQUENCE</scope>
    <source>
        <strain evidence="2">NRRL 22465</strain>
    </source>
</reference>
<dbReference type="OrthoDB" id="5095558at2759"/>
<accession>A0A8H4UJF1</accession>
<feature type="region of interest" description="Disordered" evidence="1">
    <location>
        <begin position="103"/>
        <end position="205"/>
    </location>
</feature>
<organism evidence="2 3">
    <name type="scientific">Fusarium zealandicum</name>
    <dbReference type="NCBI Taxonomy" id="1053134"/>
    <lineage>
        <taxon>Eukaryota</taxon>
        <taxon>Fungi</taxon>
        <taxon>Dikarya</taxon>
        <taxon>Ascomycota</taxon>
        <taxon>Pezizomycotina</taxon>
        <taxon>Sordariomycetes</taxon>
        <taxon>Hypocreomycetidae</taxon>
        <taxon>Hypocreales</taxon>
        <taxon>Nectriaceae</taxon>
        <taxon>Fusarium</taxon>
        <taxon>Fusarium staphyleae species complex</taxon>
    </lineage>
</organism>
<comment type="caution">
    <text evidence="2">The sequence shown here is derived from an EMBL/GenBank/DDBJ whole genome shotgun (WGS) entry which is preliminary data.</text>
</comment>